<dbReference type="Pfam" id="PF00534">
    <property type="entry name" value="Glycos_transf_1"/>
    <property type="match status" value="1"/>
</dbReference>
<dbReference type="PANTHER" id="PTHR46401">
    <property type="entry name" value="GLYCOSYLTRANSFERASE WBBK-RELATED"/>
    <property type="match status" value="1"/>
</dbReference>
<keyword evidence="5" id="KW-1185">Reference proteome</keyword>
<dbReference type="InterPro" id="IPR001296">
    <property type="entry name" value="Glyco_trans_1"/>
</dbReference>
<keyword evidence="1 4" id="KW-0808">Transferase</keyword>
<dbReference type="OrthoDB" id="9801609at2"/>
<evidence type="ECO:0000259" key="2">
    <source>
        <dbReference type="Pfam" id="PF00534"/>
    </source>
</evidence>
<comment type="caution">
    <text evidence="4">The sequence shown here is derived from an EMBL/GenBank/DDBJ whole genome shotgun (WGS) entry which is preliminary data.</text>
</comment>
<accession>A0A512AV83</accession>
<reference evidence="4 5" key="1">
    <citation type="submission" date="2019-07" db="EMBL/GenBank/DDBJ databases">
        <title>Whole genome shotgun sequence of Adhaeribacter aerolatus NBRC 106133.</title>
        <authorList>
            <person name="Hosoyama A."/>
            <person name="Uohara A."/>
            <person name="Ohji S."/>
            <person name="Ichikawa N."/>
        </authorList>
    </citation>
    <scope>NUCLEOTIDE SEQUENCE [LARGE SCALE GENOMIC DNA]</scope>
    <source>
        <strain evidence="4 5">NBRC 106133</strain>
    </source>
</reference>
<proteinExistence type="predicted"/>
<dbReference type="SUPFAM" id="SSF53756">
    <property type="entry name" value="UDP-Glycosyltransferase/glycogen phosphorylase"/>
    <property type="match status" value="1"/>
</dbReference>
<protein>
    <submittedName>
        <fullName evidence="4">Glycosyl transferase family 1</fullName>
    </submittedName>
</protein>
<dbReference type="Gene3D" id="3.40.50.2000">
    <property type="entry name" value="Glycogen Phosphorylase B"/>
    <property type="match status" value="2"/>
</dbReference>
<dbReference type="Pfam" id="PF13439">
    <property type="entry name" value="Glyco_transf_4"/>
    <property type="match status" value="1"/>
</dbReference>
<feature type="domain" description="Glycosyl transferase family 1" evidence="2">
    <location>
        <begin position="217"/>
        <end position="372"/>
    </location>
</feature>
<dbReference type="InterPro" id="IPR028098">
    <property type="entry name" value="Glyco_trans_4-like_N"/>
</dbReference>
<dbReference type="EMBL" id="BJYS01000007">
    <property type="protein sequence ID" value="GEO03615.1"/>
    <property type="molecule type" value="Genomic_DNA"/>
</dbReference>
<organism evidence="4 5">
    <name type="scientific">Adhaeribacter aerolatus</name>
    <dbReference type="NCBI Taxonomy" id="670289"/>
    <lineage>
        <taxon>Bacteria</taxon>
        <taxon>Pseudomonadati</taxon>
        <taxon>Bacteroidota</taxon>
        <taxon>Cytophagia</taxon>
        <taxon>Cytophagales</taxon>
        <taxon>Hymenobacteraceae</taxon>
        <taxon>Adhaeribacter</taxon>
    </lineage>
</organism>
<sequence>MPEKLLLAKKYAGTKQNFKTQLFLKIAVNTRFLIPDRLTDVGKFTHEVLRRLAVKYPEHEFYFLFDRAFDPQYIYSVNVKPVVVYPSVRHPVLYYWWYQVSLARALQKIKPDVFLSTDGMTTLNARVPRVTVMSDLVVEHFPQEVDYLSRKYLKNYNPRFAQISAKIITFSAFTRQEISRLYKINSGKIEVVAPAAGEEFRKIDFGRQVAVRQKYTNGEAYFISVGALQPRQNIANLFRAFDLFKEKTGSEVKLLIAGNNKLKSRGIKQVYKQMRFKSEVVFTDRVKDAELIELYGAAVAAVYVPLRADAGISVIEAQKCGCPVVAAATGALPEVAGAGALLVNPVAIEEISEALIQVYHDLEVRSRLVQAGFRNTEKFSWDKSAEKVMRLLEETVKTQATSRAHL</sequence>
<gene>
    <name evidence="4" type="ORF">AAE02nite_12790</name>
</gene>
<dbReference type="CDD" id="cd03809">
    <property type="entry name" value="GT4_MtfB-like"/>
    <property type="match status" value="1"/>
</dbReference>
<feature type="domain" description="Glycosyltransferase subfamily 4-like N-terminal" evidence="3">
    <location>
        <begin position="42"/>
        <end position="193"/>
    </location>
</feature>
<evidence type="ECO:0000313" key="5">
    <source>
        <dbReference type="Proteomes" id="UP000321532"/>
    </source>
</evidence>
<dbReference type="PANTHER" id="PTHR46401:SF2">
    <property type="entry name" value="GLYCOSYLTRANSFERASE WBBK-RELATED"/>
    <property type="match status" value="1"/>
</dbReference>
<dbReference type="AlphaFoldDB" id="A0A512AV83"/>
<dbReference type="GO" id="GO:0016757">
    <property type="term" value="F:glycosyltransferase activity"/>
    <property type="evidence" value="ECO:0007669"/>
    <property type="project" value="InterPro"/>
</dbReference>
<dbReference type="Proteomes" id="UP000321532">
    <property type="component" value="Unassembled WGS sequence"/>
</dbReference>
<evidence type="ECO:0000256" key="1">
    <source>
        <dbReference type="ARBA" id="ARBA00022679"/>
    </source>
</evidence>
<evidence type="ECO:0000313" key="4">
    <source>
        <dbReference type="EMBL" id="GEO03615.1"/>
    </source>
</evidence>
<name>A0A512AV83_9BACT</name>
<evidence type="ECO:0000259" key="3">
    <source>
        <dbReference type="Pfam" id="PF13439"/>
    </source>
</evidence>